<dbReference type="SUPFAM" id="SSF56601">
    <property type="entry name" value="beta-lactamase/transpeptidase-like"/>
    <property type="match status" value="1"/>
</dbReference>
<evidence type="ECO:0000313" key="2">
    <source>
        <dbReference type="Proteomes" id="UP000215771"/>
    </source>
</evidence>
<organism evidence="1 2">
    <name type="scientific">Corynebacterium hadale</name>
    <dbReference type="NCBI Taxonomy" id="2026255"/>
    <lineage>
        <taxon>Bacteria</taxon>
        <taxon>Bacillati</taxon>
        <taxon>Actinomycetota</taxon>
        <taxon>Actinomycetes</taxon>
        <taxon>Mycobacteriales</taxon>
        <taxon>Corynebacteriaceae</taxon>
        <taxon>Corynebacterium</taxon>
    </lineage>
</organism>
<evidence type="ECO:0000313" key="1">
    <source>
        <dbReference type="EMBL" id="PAJ71380.1"/>
    </source>
</evidence>
<protein>
    <recommendedName>
        <fullName evidence="3">Serine hydrolase</fullName>
    </recommendedName>
</protein>
<dbReference type="Proteomes" id="UP000215771">
    <property type="component" value="Unassembled WGS sequence"/>
</dbReference>
<dbReference type="EMBL" id="NQMQ01000001">
    <property type="protein sequence ID" value="PAJ71380.1"/>
    <property type="molecule type" value="Genomic_DNA"/>
</dbReference>
<accession>A0A269PH24</accession>
<proteinExistence type="predicted"/>
<gene>
    <name evidence="1" type="ORF">CIG21_01275</name>
</gene>
<dbReference type="Gene3D" id="3.40.710.10">
    <property type="entry name" value="DD-peptidase/beta-lactamase superfamily"/>
    <property type="match status" value="1"/>
</dbReference>
<reference evidence="1 2" key="1">
    <citation type="submission" date="2017-08" db="EMBL/GenBank/DDBJ databases">
        <authorList>
            <person name="de Groot N.N."/>
        </authorList>
    </citation>
    <scope>NUCLEOTIDE SEQUENCE [LARGE SCALE GENOMIC DNA]</scope>
    <source>
        <strain evidence="1 2">NBT06-6</strain>
    </source>
</reference>
<dbReference type="AlphaFoldDB" id="A0A269PH24"/>
<sequence length="278" mass="29510">MSRKPLALAFAGVVILLIAASLVRISHTPAGPDSDALSRRLTEVDDTVGVDPDWLEAEVERIEADTDTSMGIVLIDDDDAAVTAGDVTSLAAWSTIKVPVAMAATEHCDATEEVLDTLITSTIEVSDNGSADQLWMCLAAAGGAKELVADELAKADATATLEEAWGTSEWSLNSQARYAHYLAELSDREPDNAVLEKMAHVDKSQSWGLGALGIPFKGGWSDDTDGSWQSRQLGFRQFADKRYGISMAAISEDGSFEDTTDALDELAEALASVSPASE</sequence>
<name>A0A269PH24_9CORY</name>
<evidence type="ECO:0008006" key="3">
    <source>
        <dbReference type="Google" id="ProtNLM"/>
    </source>
</evidence>
<dbReference type="RefSeq" id="WP_095275293.1">
    <property type="nucleotide sequence ID" value="NZ_CP047655.1"/>
</dbReference>
<dbReference type="InterPro" id="IPR012338">
    <property type="entry name" value="Beta-lactam/transpept-like"/>
</dbReference>
<comment type="caution">
    <text evidence="1">The sequence shown here is derived from an EMBL/GenBank/DDBJ whole genome shotgun (WGS) entry which is preliminary data.</text>
</comment>